<dbReference type="EMBL" id="AEUD01000003">
    <property type="protein sequence ID" value="EGD56080.1"/>
    <property type="molecule type" value="Genomic_DNA"/>
</dbReference>
<keyword evidence="3 8" id="KW-0479">Metal-binding</keyword>
<feature type="domain" description="Primosomal protein N' 3' DNA-binding" evidence="9">
    <location>
        <begin position="36"/>
        <end position="126"/>
    </location>
</feature>
<dbReference type="Proteomes" id="UP000035065">
    <property type="component" value="Unassembled WGS sequence"/>
</dbReference>
<accession>F1YGD3</accession>
<dbReference type="Pfam" id="PF17764">
    <property type="entry name" value="PriA_3primeBD"/>
    <property type="match status" value="1"/>
</dbReference>
<dbReference type="InterPro" id="IPR041222">
    <property type="entry name" value="PriA_3primeBD"/>
</dbReference>
<evidence type="ECO:0000256" key="4">
    <source>
        <dbReference type="ARBA" id="ARBA00022741"/>
    </source>
</evidence>
<gene>
    <name evidence="8" type="primary">priA</name>
    <name evidence="10" type="ORF">SCNU_04451</name>
</gene>
<dbReference type="STRING" id="644548.SCNU_04451"/>
<dbReference type="PANTHER" id="PTHR30580">
    <property type="entry name" value="PRIMOSOMAL PROTEIN N"/>
    <property type="match status" value="1"/>
</dbReference>
<feature type="binding site" evidence="8">
    <location>
        <position position="435"/>
    </location>
    <ligand>
        <name>Zn(2+)</name>
        <dbReference type="ChEBI" id="CHEBI:29105"/>
        <label>1</label>
    </ligand>
</feature>
<evidence type="ECO:0000256" key="6">
    <source>
        <dbReference type="ARBA" id="ARBA00022840"/>
    </source>
</evidence>
<comment type="caution">
    <text evidence="8">As this protein does not have any detectable helicase domains, it probably does not have helicase activity.</text>
</comment>
<evidence type="ECO:0000256" key="3">
    <source>
        <dbReference type="ARBA" id="ARBA00022723"/>
    </source>
</evidence>
<organism evidence="10 11">
    <name type="scientific">Gordonia neofelifaecis NRRL B-59395</name>
    <dbReference type="NCBI Taxonomy" id="644548"/>
    <lineage>
        <taxon>Bacteria</taxon>
        <taxon>Bacillati</taxon>
        <taxon>Actinomycetota</taxon>
        <taxon>Actinomycetes</taxon>
        <taxon>Mycobacteriales</taxon>
        <taxon>Gordoniaceae</taxon>
        <taxon>Gordonia</taxon>
    </lineage>
</organism>
<keyword evidence="2 8" id="KW-0235">DNA replication</keyword>
<evidence type="ECO:0000256" key="5">
    <source>
        <dbReference type="ARBA" id="ARBA00022833"/>
    </source>
</evidence>
<comment type="cofactor">
    <cofactor evidence="8">
        <name>Zn(2+)</name>
        <dbReference type="ChEBI" id="CHEBI:29105"/>
    </cofactor>
    <text evidence="8">Binds 2 zinc ions per subunit.</text>
</comment>
<evidence type="ECO:0000256" key="1">
    <source>
        <dbReference type="ARBA" id="ARBA00022515"/>
    </source>
</evidence>
<dbReference type="GO" id="GO:1990077">
    <property type="term" value="C:primosome complex"/>
    <property type="evidence" value="ECO:0007669"/>
    <property type="project" value="UniProtKB-UniRule"/>
</dbReference>
<dbReference type="eggNOG" id="COG1198">
    <property type="taxonomic scope" value="Bacteria"/>
</dbReference>
<feature type="binding site" evidence="8">
    <location>
        <position position="406"/>
    </location>
    <ligand>
        <name>Zn(2+)</name>
        <dbReference type="ChEBI" id="CHEBI:29105"/>
        <label>2</label>
    </ligand>
</feature>
<proteinExistence type="inferred from homology"/>
<dbReference type="Gene3D" id="3.40.50.300">
    <property type="entry name" value="P-loop containing nucleotide triphosphate hydrolases"/>
    <property type="match status" value="1"/>
</dbReference>
<dbReference type="AlphaFoldDB" id="F1YGD3"/>
<feature type="binding site" evidence="8">
    <location>
        <position position="423"/>
    </location>
    <ligand>
        <name>Zn(2+)</name>
        <dbReference type="ChEBI" id="CHEBI:29105"/>
        <label>2</label>
    </ligand>
</feature>
<feature type="binding site" evidence="8">
    <location>
        <position position="426"/>
    </location>
    <ligand>
        <name>Zn(2+)</name>
        <dbReference type="ChEBI" id="CHEBI:29105"/>
        <label>2</label>
    </ligand>
</feature>
<evidence type="ECO:0000313" key="10">
    <source>
        <dbReference type="EMBL" id="EGD56080.1"/>
    </source>
</evidence>
<dbReference type="PANTHER" id="PTHR30580:SF0">
    <property type="entry name" value="PRIMOSOMAL PROTEIN N"/>
    <property type="match status" value="1"/>
</dbReference>
<keyword evidence="7 8" id="KW-0238">DNA-binding</keyword>
<keyword evidence="6 8" id="KW-0067">ATP-binding</keyword>
<comment type="similarity">
    <text evidence="8">Belongs to the helicase family. PriA subfamily.</text>
</comment>
<keyword evidence="11" id="KW-1185">Reference proteome</keyword>
<dbReference type="SUPFAM" id="SSF52540">
    <property type="entry name" value="P-loop containing nucleoside triphosphate hydrolases"/>
    <property type="match status" value="1"/>
</dbReference>
<keyword evidence="4 8" id="KW-0547">Nucleotide-binding</keyword>
<reference evidence="10 11" key="1">
    <citation type="journal article" date="2011" name="J. Bacteriol.">
        <title>Draft Genome Sequence of Gordonia neofelifaecis NRRL B-59395, a Cholesterol-Degrading Actinomycete.</title>
        <authorList>
            <person name="Ge F."/>
            <person name="Li W."/>
            <person name="Chen G."/>
            <person name="Liu Y."/>
            <person name="Zhang G."/>
            <person name="Yong B."/>
            <person name="Wang Q."/>
            <person name="Wang N."/>
            <person name="Huang Z."/>
            <person name="Li W."/>
            <person name="Wang J."/>
            <person name="Wu C."/>
            <person name="Xie Q."/>
            <person name="Liu G."/>
        </authorList>
    </citation>
    <scope>NUCLEOTIDE SEQUENCE [LARGE SCALE GENOMIC DNA]</scope>
    <source>
        <strain evidence="10 11">NRRL B-59395</strain>
    </source>
</reference>
<dbReference type="GO" id="GO:0043138">
    <property type="term" value="F:3'-5' DNA helicase activity"/>
    <property type="evidence" value="ECO:0007669"/>
    <property type="project" value="TreeGrafter"/>
</dbReference>
<protein>
    <recommendedName>
        <fullName evidence="8">Probable replication restart protein PriA</fullName>
    </recommendedName>
    <alternativeName>
        <fullName evidence="8">Putative ATP-dependent DNA helicase PriA</fullName>
    </alternativeName>
</protein>
<dbReference type="Gene3D" id="3.40.1440.60">
    <property type="entry name" value="PriA, 3(prime) DNA-binding domain"/>
    <property type="match status" value="1"/>
</dbReference>
<dbReference type="GO" id="GO:0006269">
    <property type="term" value="P:DNA replication, synthesis of primer"/>
    <property type="evidence" value="ECO:0007669"/>
    <property type="project" value="UniProtKB-KW"/>
</dbReference>
<dbReference type="InterPro" id="IPR042115">
    <property type="entry name" value="PriA_3primeBD_sf"/>
</dbReference>
<dbReference type="GO" id="GO:0006270">
    <property type="term" value="P:DNA replication initiation"/>
    <property type="evidence" value="ECO:0007669"/>
    <property type="project" value="TreeGrafter"/>
</dbReference>
<dbReference type="InterPro" id="IPR005259">
    <property type="entry name" value="PriA"/>
</dbReference>
<comment type="function">
    <text evidence="8">Initiates the restart of stalled replication forks, which reloads the replicative helicase on sites other than the origin of replication. Recognizes and binds to abandoned replication forks and remodels them to uncover a helicase loading site. Promotes assembly of the primosome at these replication forks.</text>
</comment>
<dbReference type="HAMAP" id="MF_00983">
    <property type="entry name" value="PriA"/>
    <property type="match status" value="1"/>
</dbReference>
<dbReference type="GO" id="GO:0006302">
    <property type="term" value="P:double-strand break repair"/>
    <property type="evidence" value="ECO:0007669"/>
    <property type="project" value="InterPro"/>
</dbReference>
<dbReference type="GO" id="GO:0008270">
    <property type="term" value="F:zinc ion binding"/>
    <property type="evidence" value="ECO:0007669"/>
    <property type="project" value="UniProtKB-UniRule"/>
</dbReference>
<dbReference type="GO" id="GO:0005524">
    <property type="term" value="F:ATP binding"/>
    <property type="evidence" value="ECO:0007669"/>
    <property type="project" value="UniProtKB-UniRule"/>
</dbReference>
<keyword evidence="1 8" id="KW-0639">Primosome</keyword>
<comment type="subunit">
    <text evidence="8">Component of the replication restart primosome.</text>
</comment>
<evidence type="ECO:0000256" key="8">
    <source>
        <dbReference type="HAMAP-Rule" id="MF_00983"/>
    </source>
</evidence>
<evidence type="ECO:0000256" key="2">
    <source>
        <dbReference type="ARBA" id="ARBA00022705"/>
    </source>
</evidence>
<evidence type="ECO:0000313" key="11">
    <source>
        <dbReference type="Proteomes" id="UP000035065"/>
    </source>
</evidence>
<dbReference type="GO" id="GO:0006310">
    <property type="term" value="P:DNA recombination"/>
    <property type="evidence" value="ECO:0007669"/>
    <property type="project" value="InterPro"/>
</dbReference>
<feature type="binding site" evidence="8">
    <location>
        <position position="438"/>
    </location>
    <ligand>
        <name>Zn(2+)</name>
        <dbReference type="ChEBI" id="CHEBI:29105"/>
        <label>1</label>
    </ligand>
</feature>
<evidence type="ECO:0000256" key="7">
    <source>
        <dbReference type="ARBA" id="ARBA00023125"/>
    </source>
</evidence>
<keyword evidence="5 8" id="KW-0862">Zinc</keyword>
<name>F1YGD3_9ACTN</name>
<sequence length="676" mass="71864">MTTETEQTAAKPPRNQRVAAAQRPVARVLPMLGLAHLDRPFDYLVDAKLDDDAQPGVRVRVRFAGRLVDGYLLERLDRSEHDGKLAWLDRVVSPEQVLTPELATLCRAVADRYAGTMADVLRLAIPPRHARVEKEAVSHDVARAIVVPDRTGWDVYDSGQSFIDGAAGGGHPRACWQALPGEDVAARLAELAASVAAAGRGVVIVVPDQRDLDRLEAACTPLLGDACVSLVAGLGPTARYRRWLAVLRGQARVVIGTRSAVFAPVSDLGLVVVFDDGDDSLDEPRSPYPHPREVGVLRAHGTGAALLIGGHSRTAEAQALVESGWAFDVVAPRAAVRAAMPRIDGLSDEDRRVANDPMARSARVPAIAFDAARKALAADQAVLFSVPRRGYLPSVACARCRAHVRCRACNGPLQMNDRGDLACRWCGRPENRFVCPACAGTAVRALMVGDRRTAEELGRAFRGVPIVTSSGDKIVDEVPAGARVVIATPGAAPHAPGGYGAAVVLDTWAQLDREDLRAAEEAVRAWMAVGTLVRSREDGGRMVIVADASESPVQALIRWDPVGFAAIELSHRLELKFPPAVTMASVDGPPAAVAAFLDLLDMPPGAETLGPVPLPAGVRRPAGLDDSGPADRMLLRTPRVAGRALAEALRAAQALRNARHDDTAGIRVQVDPPTIG</sequence>
<feature type="binding site" evidence="8">
    <location>
        <position position="409"/>
    </location>
    <ligand>
        <name>Zn(2+)</name>
        <dbReference type="ChEBI" id="CHEBI:29105"/>
        <label>2</label>
    </ligand>
</feature>
<dbReference type="GO" id="GO:0003677">
    <property type="term" value="F:DNA binding"/>
    <property type="evidence" value="ECO:0007669"/>
    <property type="project" value="UniProtKB-UniRule"/>
</dbReference>
<dbReference type="InterPro" id="IPR027417">
    <property type="entry name" value="P-loop_NTPase"/>
</dbReference>
<evidence type="ECO:0000259" key="9">
    <source>
        <dbReference type="Pfam" id="PF17764"/>
    </source>
</evidence>
<feature type="binding site" evidence="8">
    <location>
        <position position="397"/>
    </location>
    <ligand>
        <name>Zn(2+)</name>
        <dbReference type="ChEBI" id="CHEBI:29105"/>
        <label>1</label>
    </ligand>
</feature>
<comment type="caution">
    <text evidence="10">The sequence shown here is derived from an EMBL/GenBank/DDBJ whole genome shotgun (WGS) entry which is preliminary data.</text>
</comment>
<feature type="binding site" evidence="8">
    <location>
        <position position="400"/>
    </location>
    <ligand>
        <name>Zn(2+)</name>
        <dbReference type="ChEBI" id="CHEBI:29105"/>
        <label>1</label>
    </ligand>
</feature>